<evidence type="ECO:0000313" key="9">
    <source>
        <dbReference type="Proteomes" id="UP000063789"/>
    </source>
</evidence>
<dbReference type="Pfam" id="PF00072">
    <property type="entry name" value="Response_reg"/>
    <property type="match status" value="1"/>
</dbReference>
<dbReference type="SMART" id="SM00421">
    <property type="entry name" value="HTH_LUXR"/>
    <property type="match status" value="1"/>
</dbReference>
<dbReference type="PATRIC" id="fig|1136941.3.peg.2914"/>
<dbReference type="GO" id="GO:0006355">
    <property type="term" value="P:regulation of DNA-templated transcription"/>
    <property type="evidence" value="ECO:0007669"/>
    <property type="project" value="InterPro"/>
</dbReference>
<evidence type="ECO:0000259" key="7">
    <source>
        <dbReference type="PROSITE" id="PS50110"/>
    </source>
</evidence>
<evidence type="ECO:0000313" key="8">
    <source>
        <dbReference type="EMBL" id="ALG86912.1"/>
    </source>
</evidence>
<dbReference type="GO" id="GO:0000160">
    <property type="term" value="P:phosphorelay signal transduction system"/>
    <property type="evidence" value="ECO:0007669"/>
    <property type="project" value="InterPro"/>
</dbReference>
<dbReference type="PROSITE" id="PS50043">
    <property type="entry name" value="HTH_LUXR_2"/>
    <property type="match status" value="1"/>
</dbReference>
<keyword evidence="2" id="KW-0805">Transcription regulation</keyword>
<dbReference type="Proteomes" id="UP000063789">
    <property type="component" value="Chromosome"/>
</dbReference>
<dbReference type="PROSITE" id="PS00622">
    <property type="entry name" value="HTH_LUXR_1"/>
    <property type="match status" value="1"/>
</dbReference>
<dbReference type="Pfam" id="PF00196">
    <property type="entry name" value="GerE"/>
    <property type="match status" value="1"/>
</dbReference>
<dbReference type="EMBL" id="CP011853">
    <property type="protein sequence ID" value="ALG86912.1"/>
    <property type="molecule type" value="Genomic_DNA"/>
</dbReference>
<name>A0A0N9NI50_9ACTN</name>
<evidence type="ECO:0000259" key="6">
    <source>
        <dbReference type="PROSITE" id="PS50043"/>
    </source>
</evidence>
<dbReference type="CDD" id="cd06170">
    <property type="entry name" value="LuxR_C_like"/>
    <property type="match status" value="1"/>
</dbReference>
<feature type="modified residue" description="4-aspartylphosphate" evidence="5">
    <location>
        <position position="55"/>
    </location>
</feature>
<dbReference type="RefSeq" id="WP_062395453.1">
    <property type="nucleotide sequence ID" value="NZ_CP011853.1"/>
</dbReference>
<dbReference type="PANTHER" id="PTHR43214">
    <property type="entry name" value="TWO-COMPONENT RESPONSE REGULATOR"/>
    <property type="match status" value="1"/>
</dbReference>
<keyword evidence="3" id="KW-0238">DNA-binding</keyword>
<dbReference type="InterPro" id="IPR016032">
    <property type="entry name" value="Sig_transdc_resp-reg_C-effctor"/>
</dbReference>
<dbReference type="InterPro" id="IPR001789">
    <property type="entry name" value="Sig_transdc_resp-reg_receiver"/>
</dbReference>
<dbReference type="PANTHER" id="PTHR43214:SF24">
    <property type="entry name" value="TRANSCRIPTIONAL REGULATORY PROTEIN NARL-RELATED"/>
    <property type="match status" value="1"/>
</dbReference>
<organism evidence="8 9">
    <name type="scientific">Gordonia phthalatica</name>
    <dbReference type="NCBI Taxonomy" id="1136941"/>
    <lineage>
        <taxon>Bacteria</taxon>
        <taxon>Bacillati</taxon>
        <taxon>Actinomycetota</taxon>
        <taxon>Actinomycetes</taxon>
        <taxon>Mycobacteriales</taxon>
        <taxon>Gordoniaceae</taxon>
        <taxon>Gordonia</taxon>
    </lineage>
</organism>
<dbReference type="GO" id="GO:0003677">
    <property type="term" value="F:DNA binding"/>
    <property type="evidence" value="ECO:0007669"/>
    <property type="project" value="UniProtKB-KW"/>
</dbReference>
<keyword evidence="9" id="KW-1185">Reference proteome</keyword>
<dbReference type="STRING" id="1136941.ACH46_14270"/>
<dbReference type="Gene3D" id="3.40.50.2300">
    <property type="match status" value="1"/>
</dbReference>
<sequence length="217" mass="22679">MTSRLMIVDDDALVRSGLRLLIGGDPGLDVVAEAGNGRDALDLHAADPVDLVLMDLRMPVMDGIDATEAFKAGPQPPAVIVLTTFDADDYVMRALAVGADGFLLKDTPPAEIIAAIGRVLGGEPALSPSVTAALIKQVVDGRGNGPDQRARAAIDSLTDRERDVAMCLARGASNAGIAAELFMSVATVKAHISRIFQKLDVTNRVQVAIAMRDAGLV</sequence>
<dbReference type="SUPFAM" id="SSF52172">
    <property type="entry name" value="CheY-like"/>
    <property type="match status" value="1"/>
</dbReference>
<evidence type="ECO:0000256" key="2">
    <source>
        <dbReference type="ARBA" id="ARBA00023015"/>
    </source>
</evidence>
<dbReference type="InterPro" id="IPR039420">
    <property type="entry name" value="WalR-like"/>
</dbReference>
<reference evidence="8 9" key="2">
    <citation type="journal article" date="2017" name="Int. J. Syst. Evol. Microbiol.">
        <title>Gordonia phthalatica sp. nov., a di-n-butyl phthalate-degrading bacterium isolated from activated sludge.</title>
        <authorList>
            <person name="Jin D."/>
            <person name="Kong X."/>
            <person name="Jia M."/>
            <person name="Yu X."/>
            <person name="Wang X."/>
            <person name="Zhuang X."/>
            <person name="Deng Y."/>
            <person name="Bai Z."/>
        </authorList>
    </citation>
    <scope>NUCLEOTIDE SEQUENCE [LARGE SCALE GENOMIC DNA]</scope>
    <source>
        <strain evidence="8 9">QH-11</strain>
    </source>
</reference>
<dbReference type="CDD" id="cd17535">
    <property type="entry name" value="REC_NarL-like"/>
    <property type="match status" value="1"/>
</dbReference>
<dbReference type="InterPro" id="IPR000792">
    <property type="entry name" value="Tscrpt_reg_LuxR_C"/>
</dbReference>
<evidence type="ECO:0000256" key="5">
    <source>
        <dbReference type="PROSITE-ProRule" id="PRU00169"/>
    </source>
</evidence>
<gene>
    <name evidence="8" type="ORF">ACH46_14270</name>
</gene>
<accession>A0A0N9NI50</accession>
<dbReference type="SUPFAM" id="SSF46894">
    <property type="entry name" value="C-terminal effector domain of the bipartite response regulators"/>
    <property type="match status" value="1"/>
</dbReference>
<evidence type="ECO:0000256" key="3">
    <source>
        <dbReference type="ARBA" id="ARBA00023125"/>
    </source>
</evidence>
<reference evidence="9" key="1">
    <citation type="submission" date="2015-06" db="EMBL/GenBank/DDBJ databases">
        <title>Complete genome sequence and metabolic analysis of phthalate degradation pathway in Gordonia sp. QH-11.</title>
        <authorList>
            <person name="Jin D."/>
            <person name="Kong X."/>
            <person name="Bai Z."/>
        </authorList>
    </citation>
    <scope>NUCLEOTIDE SEQUENCE [LARGE SCALE GENOMIC DNA]</scope>
    <source>
        <strain evidence="9">QH-11</strain>
    </source>
</reference>
<dbReference type="PROSITE" id="PS50110">
    <property type="entry name" value="RESPONSE_REGULATORY"/>
    <property type="match status" value="1"/>
</dbReference>
<keyword evidence="1 5" id="KW-0597">Phosphoprotein</keyword>
<feature type="domain" description="HTH luxR-type" evidence="6">
    <location>
        <begin position="150"/>
        <end position="215"/>
    </location>
</feature>
<dbReference type="InterPro" id="IPR011006">
    <property type="entry name" value="CheY-like_superfamily"/>
</dbReference>
<dbReference type="AlphaFoldDB" id="A0A0N9NI50"/>
<dbReference type="OrthoDB" id="9808843at2"/>
<dbReference type="PRINTS" id="PR00038">
    <property type="entry name" value="HTHLUXR"/>
</dbReference>
<keyword evidence="4" id="KW-0804">Transcription</keyword>
<dbReference type="InterPro" id="IPR058245">
    <property type="entry name" value="NreC/VraR/RcsB-like_REC"/>
</dbReference>
<dbReference type="KEGG" id="goq:ACH46_14270"/>
<evidence type="ECO:0000256" key="1">
    <source>
        <dbReference type="ARBA" id="ARBA00022553"/>
    </source>
</evidence>
<evidence type="ECO:0000256" key="4">
    <source>
        <dbReference type="ARBA" id="ARBA00023163"/>
    </source>
</evidence>
<protein>
    <submittedName>
        <fullName evidence="8">LuxR family transcriptional regulator</fullName>
    </submittedName>
</protein>
<proteinExistence type="predicted"/>
<dbReference type="SMART" id="SM00448">
    <property type="entry name" value="REC"/>
    <property type="match status" value="1"/>
</dbReference>
<feature type="domain" description="Response regulatory" evidence="7">
    <location>
        <begin position="4"/>
        <end position="120"/>
    </location>
</feature>